<dbReference type="OrthoDB" id="1001418at2759"/>
<gene>
    <name evidence="2" type="ORF">HRI_004986900</name>
</gene>
<proteinExistence type="predicted"/>
<protein>
    <recommendedName>
        <fullName evidence="1">Reverse transcriptase domain-containing protein</fullName>
    </recommendedName>
</protein>
<comment type="caution">
    <text evidence="2">The sequence shown here is derived from an EMBL/GenBank/DDBJ whole genome shotgun (WGS) entry which is preliminary data.</text>
</comment>
<dbReference type="AlphaFoldDB" id="A0A9W7JDL1"/>
<dbReference type="Proteomes" id="UP001165190">
    <property type="component" value="Unassembled WGS sequence"/>
</dbReference>
<organism evidence="2 3">
    <name type="scientific">Hibiscus trionum</name>
    <name type="common">Flower of an hour</name>
    <dbReference type="NCBI Taxonomy" id="183268"/>
    <lineage>
        <taxon>Eukaryota</taxon>
        <taxon>Viridiplantae</taxon>
        <taxon>Streptophyta</taxon>
        <taxon>Embryophyta</taxon>
        <taxon>Tracheophyta</taxon>
        <taxon>Spermatophyta</taxon>
        <taxon>Magnoliopsida</taxon>
        <taxon>eudicotyledons</taxon>
        <taxon>Gunneridae</taxon>
        <taxon>Pentapetalae</taxon>
        <taxon>rosids</taxon>
        <taxon>malvids</taxon>
        <taxon>Malvales</taxon>
        <taxon>Malvaceae</taxon>
        <taxon>Malvoideae</taxon>
        <taxon>Hibiscus</taxon>
    </lineage>
</organism>
<dbReference type="CDD" id="cd01650">
    <property type="entry name" value="RT_nLTR_like"/>
    <property type="match status" value="1"/>
</dbReference>
<dbReference type="Pfam" id="PF00078">
    <property type="entry name" value="RVT_1"/>
    <property type="match status" value="1"/>
</dbReference>
<accession>A0A9W7JDL1</accession>
<dbReference type="InterPro" id="IPR000477">
    <property type="entry name" value="RT_dom"/>
</dbReference>
<dbReference type="PANTHER" id="PTHR46890">
    <property type="entry name" value="NON-LTR RETROLELEMENT REVERSE TRANSCRIPTASE-LIKE PROTEIN-RELATED"/>
    <property type="match status" value="1"/>
</dbReference>
<evidence type="ECO:0000313" key="3">
    <source>
        <dbReference type="Proteomes" id="UP001165190"/>
    </source>
</evidence>
<name>A0A9W7JDL1_HIBTR</name>
<dbReference type="SUPFAM" id="SSF56219">
    <property type="entry name" value="DNase I-like"/>
    <property type="match status" value="1"/>
</dbReference>
<dbReference type="EMBL" id="BSYR01000065">
    <property type="protein sequence ID" value="GMJ13177.1"/>
    <property type="molecule type" value="Genomic_DNA"/>
</dbReference>
<feature type="domain" description="Reverse transcriptase" evidence="1">
    <location>
        <begin position="475"/>
        <end position="757"/>
    </location>
</feature>
<dbReference type="InterPro" id="IPR036691">
    <property type="entry name" value="Endo/exonu/phosph_ase_sf"/>
</dbReference>
<dbReference type="SUPFAM" id="SSF56672">
    <property type="entry name" value="DNA/RNA polymerases"/>
    <property type="match status" value="1"/>
</dbReference>
<dbReference type="PANTHER" id="PTHR46890:SF48">
    <property type="entry name" value="RNA-DIRECTED DNA POLYMERASE"/>
    <property type="match status" value="1"/>
</dbReference>
<dbReference type="Gene3D" id="3.60.10.10">
    <property type="entry name" value="Endonuclease/exonuclease/phosphatase"/>
    <property type="match status" value="1"/>
</dbReference>
<sequence>MKLISWNVRGLGKPRTVRRLRDYLRDVNPSVVFLIETKLQSAEMERVRRKCGFSNGIEVGSRGRSGGLCLAWKGSCQISLRSYSDCHIDFMFTDDGEGRSWRCTGFYGAPEERYRRDSWNLLRQLNDCPNIPWLVIGDFNELLFSFEKMAGRVRSQRQMSDFQEALNDCALSDVGYQGRWFTWEKGKFEDTNIRERLDRGVANNAWWSCHPHFTLSHLAHSFSDHCPLLVNTPSTAENKAHWHFKFEAAWILEESCETEVANLWAVSTGTLPDRLRFVGLGLDNWFRKLRASRKITKRSLTKRLEELVGLYPTDEILGELEEVKLSLNLEADKSELYWEQRARANWLRNGDKNTAFFHRHATQRKKQNRILKLTNDAGVTYSSLDLMEVIAREYFQNLFNSGGVADCSHVLEGITPKISEVENRRLLRPYTEEEIYRAVKMMGPLKAAGEDGLGAIFYQRFWNIFGKEVTRFCIAVLNGEVDMGLINKTHIVLIPKKADPSHMSQFRPISLCNVLYKIVSKVLANRMQHLLSDCIDEAQSAFVPGRLISDNIMVAYEILHCLQKKRVGRSGNFALKLDMSKAYDRVEWVFVAQITEKMGFASEWVQRIMSCMSSVSYSVVLNGMIGESFLPSRGLRQGDPLSPFLFLICSEGLSSLLRRGNMLGTVKGFRLNRYAPNVTHLLFADDSIIFGDASVTDAENIKSILYEYSICSGQVINFEKSGLFFSSNVSDSVKMDIQYLLEIDHTSSIEKYLGLPSLVGRNKK</sequence>
<reference evidence="2" key="1">
    <citation type="submission" date="2023-05" db="EMBL/GenBank/DDBJ databases">
        <title>Genome and transcriptome analyses reveal genes involved in the formation of fine ridges on petal epidermal cells in Hibiscus trionum.</title>
        <authorList>
            <person name="Koshimizu S."/>
            <person name="Masuda S."/>
            <person name="Ishii T."/>
            <person name="Shirasu K."/>
            <person name="Hoshino A."/>
            <person name="Arita M."/>
        </authorList>
    </citation>
    <scope>NUCLEOTIDE SEQUENCE</scope>
    <source>
        <strain evidence="2">Hamamatsu line</strain>
    </source>
</reference>
<dbReference type="InterPro" id="IPR052343">
    <property type="entry name" value="Retrotransposon-Effector_Assoc"/>
</dbReference>
<dbReference type="InterPro" id="IPR005135">
    <property type="entry name" value="Endo/exonuclease/phosphatase"/>
</dbReference>
<keyword evidence="3" id="KW-1185">Reference proteome</keyword>
<dbReference type="InterPro" id="IPR043502">
    <property type="entry name" value="DNA/RNA_pol_sf"/>
</dbReference>
<evidence type="ECO:0000259" key="1">
    <source>
        <dbReference type="PROSITE" id="PS50878"/>
    </source>
</evidence>
<dbReference type="PROSITE" id="PS50878">
    <property type="entry name" value="RT_POL"/>
    <property type="match status" value="1"/>
</dbReference>
<dbReference type="Pfam" id="PF03372">
    <property type="entry name" value="Exo_endo_phos"/>
    <property type="match status" value="1"/>
</dbReference>
<evidence type="ECO:0000313" key="2">
    <source>
        <dbReference type="EMBL" id="GMJ13177.1"/>
    </source>
</evidence>
<dbReference type="GO" id="GO:0003824">
    <property type="term" value="F:catalytic activity"/>
    <property type="evidence" value="ECO:0007669"/>
    <property type="project" value="InterPro"/>
</dbReference>